<dbReference type="OrthoDB" id="27483at2759"/>
<dbReference type="InterPro" id="IPR011993">
    <property type="entry name" value="PH-like_dom_sf"/>
</dbReference>
<dbReference type="FunFam" id="2.30.29.30:FF:000455">
    <property type="entry name" value="Psy2p"/>
    <property type="match status" value="1"/>
</dbReference>
<evidence type="ECO:0000256" key="1">
    <source>
        <dbReference type="ARBA" id="ARBA00004123"/>
    </source>
</evidence>
<reference evidence="9" key="2">
    <citation type="submission" date="2012-08" db="EMBL/GenBank/DDBJ databases">
        <title>Genome sequence of Kazachstania naganishii.</title>
        <authorList>
            <person name="Gordon J.L."/>
            <person name="Armisen D."/>
            <person name="Proux-Wera E."/>
            <person name="OhEigeartaigh S.S."/>
            <person name="Byrne K.P."/>
            <person name="Wolfe K.H."/>
        </authorList>
    </citation>
    <scope>NUCLEOTIDE SEQUENCE [LARGE SCALE GENOMIC DNA]</scope>
    <source>
        <strain evidence="9">ATCC MYA-139 / BCRC 22969 / CBS 8797 / CCRC 22969 / KCTC 17520 / NBRC 10181 / NCYC 3082</strain>
    </source>
</reference>
<evidence type="ECO:0000256" key="3">
    <source>
        <dbReference type="ARBA" id="ARBA00058488"/>
    </source>
</evidence>
<dbReference type="RefSeq" id="XP_022465023.1">
    <property type="nucleotide sequence ID" value="XM_022608536.1"/>
</dbReference>
<dbReference type="GeneID" id="34526492"/>
<dbReference type="Gene3D" id="2.30.29.30">
    <property type="entry name" value="Pleckstrin-homology domain (PH domain)/Phosphotyrosine-binding domain (PTB)"/>
    <property type="match status" value="1"/>
</dbReference>
<dbReference type="GO" id="GO:0030289">
    <property type="term" value="C:protein phosphatase 4 complex"/>
    <property type="evidence" value="ECO:0007669"/>
    <property type="project" value="EnsemblFungi"/>
</dbReference>
<dbReference type="GO" id="GO:0006974">
    <property type="term" value="P:DNA damage response"/>
    <property type="evidence" value="ECO:0007669"/>
    <property type="project" value="EnsemblFungi"/>
</dbReference>
<dbReference type="SUPFAM" id="SSF48371">
    <property type="entry name" value="ARM repeat"/>
    <property type="match status" value="1"/>
</dbReference>
<dbReference type="PANTHER" id="PTHR23318">
    <property type="entry name" value="ATP SYNTHASE GAMMA-RELATED"/>
    <property type="match status" value="1"/>
</dbReference>
<evidence type="ECO:0000313" key="9">
    <source>
        <dbReference type="Proteomes" id="UP000006310"/>
    </source>
</evidence>
<feature type="region of interest" description="Disordered" evidence="5">
    <location>
        <begin position="795"/>
        <end position="852"/>
    </location>
</feature>
<evidence type="ECO:0000256" key="5">
    <source>
        <dbReference type="SAM" id="MobiDB-lite"/>
    </source>
</evidence>
<protein>
    <recommendedName>
        <fullName evidence="4">Serine/threonine-protein phosphatase 4 regulatory subunit 3</fullName>
    </recommendedName>
</protein>
<dbReference type="PANTHER" id="PTHR23318:SF0">
    <property type="entry name" value="SERINE_THREONINE-PROTEIN PHOSPHATASE 4 REGULATORY SUBUNIT 3"/>
    <property type="match status" value="1"/>
</dbReference>
<evidence type="ECO:0000313" key="8">
    <source>
        <dbReference type="EMBL" id="CCK70777.1"/>
    </source>
</evidence>
<evidence type="ECO:0000256" key="2">
    <source>
        <dbReference type="ARBA" id="ARBA00023242"/>
    </source>
</evidence>
<feature type="region of interest" description="Disordered" evidence="5">
    <location>
        <begin position="1"/>
        <end position="32"/>
    </location>
</feature>
<dbReference type="Pfam" id="PF04802">
    <property type="entry name" value="PP4R3"/>
    <property type="match status" value="1"/>
</dbReference>
<feature type="compositionally biased region" description="Low complexity" evidence="5">
    <location>
        <begin position="795"/>
        <end position="807"/>
    </location>
</feature>
<keyword evidence="9" id="KW-1185">Reference proteome</keyword>
<dbReference type="InterPro" id="IPR016024">
    <property type="entry name" value="ARM-type_fold"/>
</dbReference>
<keyword evidence="2" id="KW-0539">Nucleus</keyword>
<dbReference type="eggNOG" id="KOG2175">
    <property type="taxonomic scope" value="Eukaryota"/>
</dbReference>
<evidence type="ECO:0000256" key="4">
    <source>
        <dbReference type="ARBA" id="ARBA00068937"/>
    </source>
</evidence>
<dbReference type="GO" id="GO:0005654">
    <property type="term" value="C:nucleoplasm"/>
    <property type="evidence" value="ECO:0007669"/>
    <property type="project" value="TreeGrafter"/>
</dbReference>
<dbReference type="InterPro" id="IPR006887">
    <property type="entry name" value="P4R3-like_central_dom"/>
</dbReference>
<dbReference type="Proteomes" id="UP000006310">
    <property type="component" value="Chromosome 6"/>
</dbReference>
<dbReference type="GO" id="GO:2000002">
    <property type="term" value="P:negative regulation of DNA damage checkpoint"/>
    <property type="evidence" value="ECO:0007669"/>
    <property type="project" value="EnsemblFungi"/>
</dbReference>
<evidence type="ECO:0000259" key="6">
    <source>
        <dbReference type="Pfam" id="PF04802"/>
    </source>
</evidence>
<dbReference type="Pfam" id="PF22972">
    <property type="entry name" value="EVH1_PP4R3"/>
    <property type="match status" value="1"/>
</dbReference>
<reference evidence="8 9" key="1">
    <citation type="journal article" date="2011" name="Proc. Natl. Acad. Sci. U.S.A.">
        <title>Evolutionary erosion of yeast sex chromosomes by mating-type switching accidents.</title>
        <authorList>
            <person name="Gordon J.L."/>
            <person name="Armisen D."/>
            <person name="Proux-Wera E."/>
            <person name="Oheigeartaigh S.S."/>
            <person name="Byrne K.P."/>
            <person name="Wolfe K.H."/>
        </authorList>
    </citation>
    <scope>NUCLEOTIDE SEQUENCE [LARGE SCALE GENOMIC DNA]</scope>
    <source>
        <strain evidence="9">ATCC MYA-139 / BCRC 22969 / CBS 8797 / CCRC 22969 / KCTC 17520 / NBRC 10181 / NCYC 3082</strain>
    </source>
</reference>
<feature type="region of interest" description="Disordered" evidence="5">
    <location>
        <begin position="65"/>
        <end position="91"/>
    </location>
</feature>
<dbReference type="Gene3D" id="1.25.10.10">
    <property type="entry name" value="Leucine-rich Repeat Variant"/>
    <property type="match status" value="1"/>
</dbReference>
<accession>J7RZV2</accession>
<comment type="function">
    <text evidence="3">Core regulatory subunit of the histone H2A phosphatase complex, which dephosphorylates H2AS128ph (gamma-H2A) that has been displaced from sites of DNA lesions in the double-stranded DNA break repair process. Dephosphorylation is necessary for efficient recovery from the DNA damage checkpoint.</text>
</comment>
<dbReference type="KEGG" id="kng:KNAG_0F01090"/>
<dbReference type="GO" id="GO:2001034">
    <property type="term" value="P:positive regulation of double-strand break repair via nonhomologous end joining"/>
    <property type="evidence" value="ECO:0007669"/>
    <property type="project" value="EnsemblFungi"/>
</dbReference>
<feature type="domain" description="Serine/threonine-protein phosphatase 4 regulatory subunit 3-like central" evidence="6">
    <location>
        <begin position="210"/>
        <end position="786"/>
    </location>
</feature>
<feature type="domain" description="PP4R3 EVH1-like" evidence="7">
    <location>
        <begin position="99"/>
        <end position="164"/>
    </location>
</feature>
<dbReference type="OMA" id="YHRYMIS"/>
<proteinExistence type="predicted"/>
<dbReference type="InterPro" id="IPR051137">
    <property type="entry name" value="PP4R3-like"/>
</dbReference>
<dbReference type="GO" id="GO:0051598">
    <property type="term" value="P:meiotic recombination checkpoint signaling"/>
    <property type="evidence" value="ECO:0007669"/>
    <property type="project" value="EnsemblFungi"/>
</dbReference>
<dbReference type="GO" id="GO:0072542">
    <property type="term" value="F:protein phosphatase activator activity"/>
    <property type="evidence" value="ECO:0007669"/>
    <property type="project" value="TreeGrafter"/>
</dbReference>
<organism evidence="8 9">
    <name type="scientific">Huiozyma naganishii (strain ATCC MYA-139 / BCRC 22969 / CBS 8797 / KCTC 17520 / NBRC 10181 / NCYC 3082 / Yp74L-3)</name>
    <name type="common">Yeast</name>
    <name type="synonym">Kazachstania naganishii</name>
    <dbReference type="NCBI Taxonomy" id="1071383"/>
    <lineage>
        <taxon>Eukaryota</taxon>
        <taxon>Fungi</taxon>
        <taxon>Dikarya</taxon>
        <taxon>Ascomycota</taxon>
        <taxon>Saccharomycotina</taxon>
        <taxon>Saccharomycetes</taxon>
        <taxon>Saccharomycetales</taxon>
        <taxon>Saccharomycetaceae</taxon>
        <taxon>Huiozyma</taxon>
    </lineage>
</organism>
<dbReference type="GO" id="GO:1902660">
    <property type="term" value="P:negative regulation of glucose mediated signaling pathway"/>
    <property type="evidence" value="ECO:0007669"/>
    <property type="project" value="EnsemblFungi"/>
</dbReference>
<evidence type="ECO:0000259" key="7">
    <source>
        <dbReference type="Pfam" id="PF22972"/>
    </source>
</evidence>
<dbReference type="EMBL" id="HE978319">
    <property type="protein sequence ID" value="CCK70777.1"/>
    <property type="molecule type" value="Genomic_DNA"/>
</dbReference>
<dbReference type="AlphaFoldDB" id="J7RZV2"/>
<sequence length="852" mass="96115">MFPGTAAETREERAGMRQGGGENSEADAKGASICCDTEPKRVKVYVLENNEWKDTGTGFCTGEIEELRKDEPSGESEAGEGESGSGGEPSAETGKCAFLVVNNEECPAETLLRSKLEGNIEYQRQEETLIVWKDVDGHDIALSFEESVGCDTLCGFIVQVQRHVANNISLVAVRASNNGTGSVHEIIAGPVSLPSVEKEQDTATLMESLKALNENTAYEYLKNETIEFLLQSSYIDLLINLFNKAEENKQLKVLLLLSSIVKTLILYSNRDILELMVDDSHVMGIIGILEYDTEFPTMKANHRHYLMTSGPIFKEVLPLKNAELKELVKKCFRLQFLKDVVLVRFLDDHNLNLIMDILLDLETCIMSFLQRDSFLDRIMALYNPENVKENAELDDLAEKKKDGIKLLHQCVQMSKNLDPMEKTNFYKALVTKGLFNVLYYAFKMETDSNTRILATDMIIAIIEHDLLLIQNVQHEKLSQEDDAVDMKNDKLASSGNSSGEETEDMKLLAVLTTILLTDKSPGLRGQVVQALTTLLHPDGCLEGAERGYDNSHMLNKFNFGMGPDDDPGFATPADYKSDVTNPDLTDLQLKRYFSNFYEQIAPILFSPLIDMKNGATTTTANTDEQLLIHLVKMVSFICTEHNRMMSRTFILEKGILKSVSKLMEMNHIPQLRLTALRTFKNIMCLNDNYYHRYMISSDVYDPIFILLEENIKKDNLTVSCIQDFCKIISNHCIPTLGLDNNSPSPIKRSTNQIKKSNFVILNKYLVNRFFKVFSGYKDVLFLKDLLDVDERLSNLENNKNSSNTNGLPPFNDEEDTVNMEDISMDSTDHEANAGQNKRRRSAEYDSFTAEMT</sequence>
<dbReference type="HOGENOM" id="CLU_004909_4_0_1"/>
<comment type="subcellular location">
    <subcellularLocation>
        <location evidence="1">Nucleus</location>
    </subcellularLocation>
</comment>
<gene>
    <name evidence="8" type="primary">KNAG0F01090</name>
    <name evidence="8" type="ordered locus">KNAG_0F01090</name>
</gene>
<dbReference type="STRING" id="1071383.J7RZV2"/>
<feature type="region of interest" description="Disordered" evidence="5">
    <location>
        <begin position="480"/>
        <end position="500"/>
    </location>
</feature>
<name>J7RZV2_HUIN7</name>
<dbReference type="InterPro" id="IPR011989">
    <property type="entry name" value="ARM-like"/>
</dbReference>
<feature type="compositionally biased region" description="Basic and acidic residues" evidence="5">
    <location>
        <begin position="480"/>
        <end position="490"/>
    </location>
</feature>
<dbReference type="InterPro" id="IPR055236">
    <property type="entry name" value="EVH1_PP4R3"/>
</dbReference>